<dbReference type="eggNOG" id="COG1657">
    <property type="taxonomic scope" value="Bacteria"/>
</dbReference>
<dbReference type="InterPro" id="IPR032697">
    <property type="entry name" value="SQ_cyclase_N"/>
</dbReference>
<proteinExistence type="inferred from homology"/>
<evidence type="ECO:0000313" key="9">
    <source>
        <dbReference type="Proteomes" id="UP000017973"/>
    </source>
</evidence>
<protein>
    <submittedName>
        <fullName evidence="8">Squalene-hopene cyclase</fullName>
    </submittedName>
</protein>
<keyword evidence="5" id="KW-1133">Transmembrane helix</keyword>
<dbReference type="AlphaFoldDB" id="V6M1T0"/>
<comment type="caution">
    <text evidence="8">The sequence shown here is derived from an EMBL/GenBank/DDBJ whole genome shotgun (WGS) entry which is preliminary data.</text>
</comment>
<dbReference type="NCBIfam" id="TIGR01507">
    <property type="entry name" value="hopene_cyclase"/>
    <property type="match status" value="1"/>
</dbReference>
<gene>
    <name evidence="8" type="ORF">T458_16575</name>
</gene>
<evidence type="ECO:0000259" key="7">
    <source>
        <dbReference type="Pfam" id="PF13249"/>
    </source>
</evidence>
<keyword evidence="4" id="KW-0413">Isomerase</keyword>
<feature type="domain" description="Squalene cyclase N-terminal" evidence="7">
    <location>
        <begin position="9"/>
        <end position="289"/>
    </location>
</feature>
<dbReference type="OrthoDB" id="9758578at2"/>
<dbReference type="Proteomes" id="UP000017973">
    <property type="component" value="Unassembled WGS sequence"/>
</dbReference>
<dbReference type="PATRIC" id="fig|1408254.3.peg.3256"/>
<dbReference type="RefSeq" id="WP_023557184.1">
    <property type="nucleotide sequence ID" value="NZ_KI629785.1"/>
</dbReference>
<dbReference type="Pfam" id="PF13249">
    <property type="entry name" value="SQHop_cyclase_N"/>
    <property type="match status" value="1"/>
</dbReference>
<dbReference type="GO" id="GO:0016866">
    <property type="term" value="F:intramolecular transferase activity"/>
    <property type="evidence" value="ECO:0007669"/>
    <property type="project" value="InterPro"/>
</dbReference>
<comment type="similarity">
    <text evidence="2">Belongs to the terpene cyclase/mutase family.</text>
</comment>
<keyword evidence="5" id="KW-0812">Transmembrane</keyword>
<dbReference type="InterPro" id="IPR006400">
    <property type="entry name" value="Hopene-cyclase"/>
</dbReference>
<evidence type="ECO:0000256" key="2">
    <source>
        <dbReference type="ARBA" id="ARBA00009755"/>
    </source>
</evidence>
<feature type="transmembrane region" description="Helical" evidence="5">
    <location>
        <begin position="249"/>
        <end position="268"/>
    </location>
</feature>
<dbReference type="InterPro" id="IPR018333">
    <property type="entry name" value="Squalene_cyclase"/>
</dbReference>
<evidence type="ECO:0000256" key="4">
    <source>
        <dbReference type="ARBA" id="ARBA00023235"/>
    </source>
</evidence>
<reference evidence="8 9" key="1">
    <citation type="journal article" date="2014" name="Genome Announc.">
        <title>Draft Genome Sequence of Brevibacillus panacihumi Strain W25, a Halotolerant Hydrocarbon-Degrading Bacterium.</title>
        <authorList>
            <person name="Wang X."/>
            <person name="Jin D."/>
            <person name="Zhou L."/>
            <person name="Wu L."/>
            <person name="An W."/>
            <person name="Chen Y."/>
            <person name="Zhao L."/>
        </authorList>
    </citation>
    <scope>NUCLEOTIDE SEQUENCE [LARGE SCALE GENOMIC DNA]</scope>
    <source>
        <strain evidence="8 9">W25</strain>
    </source>
</reference>
<keyword evidence="3" id="KW-0677">Repeat</keyword>
<dbReference type="NCBIfam" id="TIGR01787">
    <property type="entry name" value="squalene_cyclas"/>
    <property type="match status" value="1"/>
</dbReference>
<evidence type="ECO:0000256" key="5">
    <source>
        <dbReference type="SAM" id="Phobius"/>
    </source>
</evidence>
<dbReference type="SFLD" id="SFLDG01016">
    <property type="entry name" value="Prenyltransferase_Like_2"/>
    <property type="match status" value="1"/>
</dbReference>
<dbReference type="GO" id="GO:0005811">
    <property type="term" value="C:lipid droplet"/>
    <property type="evidence" value="ECO:0007669"/>
    <property type="project" value="InterPro"/>
</dbReference>
<keyword evidence="9" id="KW-1185">Reference proteome</keyword>
<dbReference type="PANTHER" id="PTHR11764">
    <property type="entry name" value="TERPENE CYCLASE/MUTASE FAMILY MEMBER"/>
    <property type="match status" value="1"/>
</dbReference>
<accession>V6M1T0</accession>
<dbReference type="InterPro" id="IPR008930">
    <property type="entry name" value="Terpenoid_cyclase/PrenylTrfase"/>
</dbReference>
<dbReference type="EMBL" id="AYJU01000017">
    <property type="protein sequence ID" value="EST52586.1"/>
    <property type="molecule type" value="Genomic_DNA"/>
</dbReference>
<dbReference type="UniPathway" id="UPA00337"/>
<keyword evidence="5" id="KW-0472">Membrane</keyword>
<feature type="domain" description="Squalene cyclase C-terminal" evidence="6">
    <location>
        <begin position="300"/>
        <end position="617"/>
    </location>
</feature>
<name>V6M1T0_9BACL</name>
<sequence>MKERVESEINRIVHLLQGNQSPDGAWRFCLESGPLTDAYMIILLRSLHIDDEEFISGLAQRIAALQMENGMWKLFHDEEEGILSATVEAYYALLYAGHSKRDEEHMQAARQQILAKGGLSQTSMLTKLLLSLTGQIPWDAHVPIPIEAMLLPRWSPLHFFDFVGYARVHIAPILILTDRKLVIQTGRTPDISELRIPRTADHHSFAARYFQKRIEDVIRFLPYTAQIHQEALNQAKHFMLKRLEADGTLYSYLTSTVLMIFALLALGYPKSHPIITRAVAGLKAMACHRNGQIHMQDATSTVWDTALLTHALQVSGVSASHPMVQKAGRYLLSRQHDKYGDWVLHNPAAIPGGWGFSDSNTINPDIDDTTAALRAISPMQKTGMAYQRAWQRGLNWLLSMQNDDGGWPAFEKNTNKQILSWLPIEGADAVSTDPSTTDLTGRTLLEFLGNHAGLNVRNRNMQKAVSWLLRNQEENGSWYGRWGICYIYGTWSAVTGMIAVGIPKEHPAIQKAVQWLLRIQNHDGGWGESCNSDIVKSYVPLRASTPSQTAWAVDTLIAASSTPTSPMMRGIQFLLGNDAESDWTLSYPTGAALPGDFYFHYHSYRYIWPLIALGHFQKKYG</sequence>
<comment type="pathway">
    <text evidence="1">Secondary metabolite biosynthesis; hopanoid biosynthesis.</text>
</comment>
<organism evidence="8 9">
    <name type="scientific">Brevibacillus panacihumi W25</name>
    <dbReference type="NCBI Taxonomy" id="1408254"/>
    <lineage>
        <taxon>Bacteria</taxon>
        <taxon>Bacillati</taxon>
        <taxon>Bacillota</taxon>
        <taxon>Bacilli</taxon>
        <taxon>Bacillales</taxon>
        <taxon>Paenibacillaceae</taxon>
        <taxon>Brevibacillus</taxon>
    </lineage>
</organism>
<evidence type="ECO:0000256" key="3">
    <source>
        <dbReference type="ARBA" id="ARBA00022737"/>
    </source>
</evidence>
<dbReference type="InterPro" id="IPR032696">
    <property type="entry name" value="SQ_cyclase_C"/>
</dbReference>
<dbReference type="PANTHER" id="PTHR11764:SF20">
    <property type="entry name" value="LANOSTEROL SYNTHASE"/>
    <property type="match status" value="1"/>
</dbReference>
<dbReference type="GO" id="GO:0016104">
    <property type="term" value="P:triterpenoid biosynthetic process"/>
    <property type="evidence" value="ECO:0007669"/>
    <property type="project" value="InterPro"/>
</dbReference>
<dbReference type="SUPFAM" id="SSF48239">
    <property type="entry name" value="Terpenoid cyclases/Protein prenyltransferases"/>
    <property type="match status" value="2"/>
</dbReference>
<dbReference type="Gene3D" id="1.50.10.20">
    <property type="match status" value="2"/>
</dbReference>
<dbReference type="HOGENOM" id="CLU_019345_0_0_9"/>
<evidence type="ECO:0000256" key="1">
    <source>
        <dbReference type="ARBA" id="ARBA00004999"/>
    </source>
</evidence>
<dbReference type="Pfam" id="PF13243">
    <property type="entry name" value="SQHop_cyclase_C"/>
    <property type="match status" value="1"/>
</dbReference>
<evidence type="ECO:0000259" key="6">
    <source>
        <dbReference type="Pfam" id="PF13243"/>
    </source>
</evidence>
<dbReference type="STRING" id="1408254.T458_16575"/>
<evidence type="ECO:0000313" key="8">
    <source>
        <dbReference type="EMBL" id="EST52586.1"/>
    </source>
</evidence>